<dbReference type="WBParaSite" id="nRc.2.0.1.t09736-RA">
    <property type="protein sequence ID" value="nRc.2.0.1.t09736-RA"/>
    <property type="gene ID" value="nRc.2.0.1.g09736"/>
</dbReference>
<dbReference type="AlphaFoldDB" id="A0A915I791"/>
<reference evidence="2" key="1">
    <citation type="submission" date="2022-11" db="UniProtKB">
        <authorList>
            <consortium name="WormBaseParasite"/>
        </authorList>
    </citation>
    <scope>IDENTIFICATION</scope>
</reference>
<evidence type="ECO:0000313" key="2">
    <source>
        <dbReference type="WBParaSite" id="nRc.2.0.1.t09736-RA"/>
    </source>
</evidence>
<name>A0A915I791_ROMCU</name>
<accession>A0A915I791</accession>
<organism evidence="1 2">
    <name type="scientific">Romanomermis culicivorax</name>
    <name type="common">Nematode worm</name>
    <dbReference type="NCBI Taxonomy" id="13658"/>
    <lineage>
        <taxon>Eukaryota</taxon>
        <taxon>Metazoa</taxon>
        <taxon>Ecdysozoa</taxon>
        <taxon>Nematoda</taxon>
        <taxon>Enoplea</taxon>
        <taxon>Dorylaimia</taxon>
        <taxon>Mermithida</taxon>
        <taxon>Mermithoidea</taxon>
        <taxon>Mermithidae</taxon>
        <taxon>Romanomermis</taxon>
    </lineage>
</organism>
<evidence type="ECO:0000313" key="1">
    <source>
        <dbReference type="Proteomes" id="UP000887565"/>
    </source>
</evidence>
<proteinExistence type="predicted"/>
<keyword evidence="1" id="KW-1185">Reference proteome</keyword>
<protein>
    <submittedName>
        <fullName evidence="2">Uncharacterized protein</fullName>
    </submittedName>
</protein>
<dbReference type="Proteomes" id="UP000887565">
    <property type="component" value="Unplaced"/>
</dbReference>
<sequence length="61" mass="7084">MYAVECGPKKCRLDHIKATRIDVKHNVFMHTCSGHKVEGSYMMCMWSLDHPGSQWLRICNC</sequence>